<dbReference type="PROSITE" id="PS00163">
    <property type="entry name" value="FUMARATE_LYASES"/>
    <property type="match status" value="1"/>
</dbReference>
<dbReference type="PANTHER" id="PTHR42696:SF2">
    <property type="entry name" value="ASPARTATE AMMONIA-LYASE"/>
    <property type="match status" value="1"/>
</dbReference>
<dbReference type="Pfam" id="PF10415">
    <property type="entry name" value="FumaraseC_C"/>
    <property type="match status" value="1"/>
</dbReference>
<dbReference type="RefSeq" id="WP_084054364.1">
    <property type="nucleotide sequence ID" value="NZ_FWWT01000023.1"/>
</dbReference>
<dbReference type="InterPro" id="IPR000362">
    <property type="entry name" value="Fumarate_lyase_fam"/>
</dbReference>
<accession>A0A1W1VSP8</accession>
<gene>
    <name evidence="11" type="ORF">SAMN00017405_1513</name>
</gene>
<proteinExistence type="inferred from homology"/>
<dbReference type="FunFam" id="1.20.200.10:FF:000001">
    <property type="entry name" value="Fumarate hydratase, mitochondrial"/>
    <property type="match status" value="1"/>
</dbReference>
<dbReference type="STRING" id="656914.SAMN00017405_1513"/>
<dbReference type="PRINTS" id="PR00149">
    <property type="entry name" value="FUMRATELYASE"/>
</dbReference>
<dbReference type="FunFam" id="1.10.275.10:FF:000001">
    <property type="entry name" value="Fumarate hydratase, mitochondrial"/>
    <property type="match status" value="1"/>
</dbReference>
<dbReference type="Gene3D" id="1.20.200.10">
    <property type="entry name" value="Fumarase/aspartase (Central domain)"/>
    <property type="match status" value="1"/>
</dbReference>
<feature type="domain" description="Fumarate lyase N-terminal" evidence="9">
    <location>
        <begin position="9"/>
        <end position="338"/>
    </location>
</feature>
<dbReference type="InterPro" id="IPR022761">
    <property type="entry name" value="Fumarate_lyase_N"/>
</dbReference>
<dbReference type="GO" id="GO:0006099">
    <property type="term" value="P:tricarboxylic acid cycle"/>
    <property type="evidence" value="ECO:0007669"/>
    <property type="project" value="InterPro"/>
</dbReference>
<dbReference type="InterPro" id="IPR018951">
    <property type="entry name" value="Fumarase_C_C"/>
</dbReference>
<dbReference type="CDD" id="cd01357">
    <property type="entry name" value="Aspartase"/>
    <property type="match status" value="1"/>
</dbReference>
<evidence type="ECO:0000256" key="5">
    <source>
        <dbReference type="ARBA" id="ARBA00022605"/>
    </source>
</evidence>
<evidence type="ECO:0000259" key="10">
    <source>
        <dbReference type="Pfam" id="PF10415"/>
    </source>
</evidence>
<feature type="domain" description="Fumarase C C-terminal" evidence="10">
    <location>
        <begin position="404"/>
        <end position="457"/>
    </location>
</feature>
<dbReference type="EC" id="4.3.1.1" evidence="3 7"/>
<name>A0A1W1VSP8_DESTI</name>
<keyword evidence="12" id="KW-1185">Reference proteome</keyword>
<sequence>MRIEKDLLGEKSIPKDAYYGIQTMRAIENFPITGYKPDYDLIVAFIMIKKACALANIKTGLLDEKIGNAIIKAADEVLGGKFLDQFVVDVIQGGAGTSMNMNVNEVLANRAIELLDDKKGNYQIVSPNTHVNMSQSTNDTYPVAMRIAIINKNIRLINELKSLEISFLKKAHEFDDVVKMGRSHLQDAVPIRLDQEFEAYTDAIKRSTERIIREEKGIHIINLGATAVGTGLNTTLDYIELATENLREITGIPLERAKHLVDATQNLDALASFSSSLKNLALTLSKICNDLRLMSSGPRCGLNEINLPPMQPGSSIMPGKVNPVIPEVVNQVCFQVIGNDTTVALAIEAGQFELNVMEPVMCFNLLQSIEILSNAVKVLRERCIEGIKANKERCKEMVENSIGIVTALLPYIGYEKATEIAKETLASGRSVPEIVEEKGLLSKEKIEHILSPRVMTEPGIFTEFIKNSVLKKK</sequence>
<dbReference type="SUPFAM" id="SSF48557">
    <property type="entry name" value="L-aspartase-like"/>
    <property type="match status" value="1"/>
</dbReference>
<evidence type="ECO:0000256" key="1">
    <source>
        <dbReference type="ARBA" id="ARBA00001494"/>
    </source>
</evidence>
<evidence type="ECO:0000313" key="11">
    <source>
        <dbReference type="EMBL" id="SMB96369.1"/>
    </source>
</evidence>
<dbReference type="GO" id="GO:0006531">
    <property type="term" value="P:aspartate metabolic process"/>
    <property type="evidence" value="ECO:0007669"/>
    <property type="project" value="InterPro"/>
</dbReference>
<evidence type="ECO:0000256" key="6">
    <source>
        <dbReference type="ARBA" id="ARBA00023239"/>
    </source>
</evidence>
<dbReference type="AlphaFoldDB" id="A0A1W1VSP8"/>
<protein>
    <recommendedName>
        <fullName evidence="4 7">Aspartate ammonia-lyase</fullName>
        <shortName evidence="8">Aspartase</shortName>
        <ecNumber evidence="3 7">4.3.1.1</ecNumber>
    </recommendedName>
</protein>
<dbReference type="InterPro" id="IPR004708">
    <property type="entry name" value="ApsA"/>
</dbReference>
<evidence type="ECO:0000313" key="12">
    <source>
        <dbReference type="Proteomes" id="UP000192731"/>
    </source>
</evidence>
<dbReference type="GO" id="GO:0008652">
    <property type="term" value="P:amino acid biosynthetic process"/>
    <property type="evidence" value="ECO:0007669"/>
    <property type="project" value="UniProtKB-KW"/>
</dbReference>
<dbReference type="Gene3D" id="1.10.40.30">
    <property type="entry name" value="Fumarase/aspartase (C-terminal domain)"/>
    <property type="match status" value="1"/>
</dbReference>
<evidence type="ECO:0000259" key="9">
    <source>
        <dbReference type="Pfam" id="PF00206"/>
    </source>
</evidence>
<dbReference type="GO" id="GO:0008797">
    <property type="term" value="F:aspartate ammonia-lyase activity"/>
    <property type="evidence" value="ECO:0007669"/>
    <property type="project" value="UniProtKB-UniRule"/>
</dbReference>
<dbReference type="FunFam" id="1.10.40.30:FF:000002">
    <property type="entry name" value="Fumarate hydratase class II"/>
    <property type="match status" value="1"/>
</dbReference>
<dbReference type="PRINTS" id="PR00145">
    <property type="entry name" value="ARGSUCLYASE"/>
</dbReference>
<dbReference type="NCBIfam" id="TIGR00839">
    <property type="entry name" value="aspA"/>
    <property type="match status" value="1"/>
</dbReference>
<dbReference type="InterPro" id="IPR051546">
    <property type="entry name" value="Aspartate_Ammonia-Lyase"/>
</dbReference>
<dbReference type="PANTHER" id="PTHR42696">
    <property type="entry name" value="ASPARTATE AMMONIA-LYASE"/>
    <property type="match status" value="1"/>
</dbReference>
<dbReference type="Gene3D" id="1.10.275.10">
    <property type="entry name" value="Fumarase/aspartase (N-terminal domain)"/>
    <property type="match status" value="1"/>
</dbReference>
<dbReference type="Proteomes" id="UP000192731">
    <property type="component" value="Unassembled WGS sequence"/>
</dbReference>
<keyword evidence="6 8" id="KW-0456">Lyase</keyword>
<reference evidence="11 12" key="1">
    <citation type="submission" date="2017-04" db="EMBL/GenBank/DDBJ databases">
        <authorList>
            <person name="Afonso C.L."/>
            <person name="Miller P.J."/>
            <person name="Scott M.A."/>
            <person name="Spackman E."/>
            <person name="Goraichik I."/>
            <person name="Dimitrov K.M."/>
            <person name="Suarez D.L."/>
            <person name="Swayne D.E."/>
        </authorList>
    </citation>
    <scope>NUCLEOTIDE SEQUENCE [LARGE SCALE GENOMIC DNA]</scope>
    <source>
        <strain evidence="11 12">DSM 11270</strain>
    </source>
</reference>
<dbReference type="EMBL" id="FWWT01000023">
    <property type="protein sequence ID" value="SMB96369.1"/>
    <property type="molecule type" value="Genomic_DNA"/>
</dbReference>
<evidence type="ECO:0000256" key="2">
    <source>
        <dbReference type="ARBA" id="ARBA00005596"/>
    </source>
</evidence>
<keyword evidence="5" id="KW-0028">Amino-acid biosynthesis</keyword>
<dbReference type="NCBIfam" id="NF008909">
    <property type="entry name" value="PRK12273.1"/>
    <property type="match status" value="1"/>
</dbReference>
<dbReference type="InterPro" id="IPR008948">
    <property type="entry name" value="L-Aspartase-like"/>
</dbReference>
<comment type="catalytic activity">
    <reaction evidence="1 8">
        <text>L-aspartate = fumarate + NH4(+)</text>
        <dbReference type="Rhea" id="RHEA:16601"/>
        <dbReference type="ChEBI" id="CHEBI:28938"/>
        <dbReference type="ChEBI" id="CHEBI:29806"/>
        <dbReference type="ChEBI" id="CHEBI:29991"/>
        <dbReference type="EC" id="4.3.1.1"/>
    </reaction>
</comment>
<dbReference type="InterPro" id="IPR024083">
    <property type="entry name" value="Fumarase/histidase_N"/>
</dbReference>
<evidence type="ECO:0000256" key="3">
    <source>
        <dbReference type="ARBA" id="ARBA00012992"/>
    </source>
</evidence>
<evidence type="ECO:0000256" key="7">
    <source>
        <dbReference type="NCBIfam" id="TIGR00839"/>
    </source>
</evidence>
<dbReference type="Pfam" id="PF00206">
    <property type="entry name" value="Lyase_1"/>
    <property type="match status" value="1"/>
</dbReference>
<evidence type="ECO:0000256" key="4">
    <source>
        <dbReference type="ARBA" id="ARBA00016146"/>
    </source>
</evidence>
<comment type="similarity">
    <text evidence="2 8">Belongs to the class-II fumarase/aspartase family. Aspartase subfamily.</text>
</comment>
<dbReference type="InterPro" id="IPR020557">
    <property type="entry name" value="Fumarate_lyase_CS"/>
</dbReference>
<evidence type="ECO:0000256" key="8">
    <source>
        <dbReference type="RuleBase" id="RU362017"/>
    </source>
</evidence>
<organism evidence="11 12">
    <name type="scientific">Desulfonispora thiosulfatigenes DSM 11270</name>
    <dbReference type="NCBI Taxonomy" id="656914"/>
    <lineage>
        <taxon>Bacteria</taxon>
        <taxon>Bacillati</taxon>
        <taxon>Bacillota</taxon>
        <taxon>Clostridia</taxon>
        <taxon>Eubacteriales</taxon>
        <taxon>Peptococcaceae</taxon>
        <taxon>Desulfonispora</taxon>
    </lineage>
</organism>
<dbReference type="GO" id="GO:0005829">
    <property type="term" value="C:cytosol"/>
    <property type="evidence" value="ECO:0007669"/>
    <property type="project" value="TreeGrafter"/>
</dbReference>